<protein>
    <submittedName>
        <fullName evidence="2">ABC transporter substrate-binding protein</fullName>
    </submittedName>
</protein>
<dbReference type="OrthoDB" id="2807033at2"/>
<evidence type="ECO:0000313" key="3">
    <source>
        <dbReference type="Proteomes" id="UP000233742"/>
    </source>
</evidence>
<dbReference type="InterPro" id="IPR042100">
    <property type="entry name" value="Bug_dom1"/>
</dbReference>
<dbReference type="KEGG" id="paro:CUV01_07930"/>
<dbReference type="Gene3D" id="3.40.190.150">
    <property type="entry name" value="Bordetella uptake gene, domain 1"/>
    <property type="match status" value="1"/>
</dbReference>
<keyword evidence="1" id="KW-0732">Signal</keyword>
<evidence type="ECO:0000313" key="2">
    <source>
        <dbReference type="EMBL" id="AUH33327.1"/>
    </source>
</evidence>
<dbReference type="RefSeq" id="WP_101459997.1">
    <property type="nucleotide sequence ID" value="NZ_CP025408.1"/>
</dbReference>
<organism evidence="2 3">
    <name type="scientific">Paracoccus tegillarcae</name>
    <dbReference type="NCBI Taxonomy" id="1529068"/>
    <lineage>
        <taxon>Bacteria</taxon>
        <taxon>Pseudomonadati</taxon>
        <taxon>Pseudomonadota</taxon>
        <taxon>Alphaproteobacteria</taxon>
        <taxon>Rhodobacterales</taxon>
        <taxon>Paracoccaceae</taxon>
        <taxon>Paracoccus</taxon>
    </lineage>
</organism>
<reference evidence="2 3" key="1">
    <citation type="submission" date="2017-12" db="EMBL/GenBank/DDBJ databases">
        <authorList>
            <person name="Hurst M.R.H."/>
        </authorList>
    </citation>
    <scope>NUCLEOTIDE SEQUENCE [LARGE SCALE GENOMIC DNA]</scope>
    <source>
        <strain evidence="2 3">BM15</strain>
    </source>
</reference>
<dbReference type="Gene3D" id="3.40.190.10">
    <property type="entry name" value="Periplasmic binding protein-like II"/>
    <property type="match status" value="1"/>
</dbReference>
<evidence type="ECO:0000256" key="1">
    <source>
        <dbReference type="SAM" id="SignalP"/>
    </source>
</evidence>
<dbReference type="Proteomes" id="UP000233742">
    <property type="component" value="Chromosome"/>
</dbReference>
<dbReference type="AlphaFoldDB" id="A0A2K9EIY4"/>
<dbReference type="EMBL" id="CP025408">
    <property type="protein sequence ID" value="AUH33327.1"/>
    <property type="molecule type" value="Genomic_DNA"/>
</dbReference>
<keyword evidence="3" id="KW-1185">Reference proteome</keyword>
<sequence>MKLTRRTLIAAVAGATMLSQPLMAVAQDLPRNLRMVIGSTSTGGDTYQAASIVAEALAEQLDINIKVDAVGGAEGFKALSRDKRGATVMLYHDHAYLSDLYDVAGSPDIFAEFLVGPSVTTNPGNAYLVAKNSPYQTMEDILTAAADGERVRVAIQPGGVSEIGFTAMRNAARVRAPGSEENIVPVNTGSQADKNQAMFDGLADVINGSIQANEQFAALPEDDQKAMRFVWITATPETLEGSPEAGMGNLTRADMMQYAAPETSVTLDGTEDFTFDKEFFLIYNKDTDPAQMQAIDDALAAVFEKGDIQTRMLESFFIPNYRPTADSAAHLEEKRDTYRGVIDSLKAE</sequence>
<dbReference type="SUPFAM" id="SSF53850">
    <property type="entry name" value="Periplasmic binding protein-like II"/>
    <property type="match status" value="1"/>
</dbReference>
<feature type="signal peptide" evidence="1">
    <location>
        <begin position="1"/>
        <end position="26"/>
    </location>
</feature>
<gene>
    <name evidence="2" type="ORF">CUV01_07930</name>
</gene>
<name>A0A2K9EIY4_9RHOB</name>
<accession>A0A2K9EIY4</accession>
<proteinExistence type="predicted"/>
<feature type="chain" id="PRO_5014662335" evidence="1">
    <location>
        <begin position="27"/>
        <end position="348"/>
    </location>
</feature>